<evidence type="ECO:0000256" key="1">
    <source>
        <dbReference type="SAM" id="MobiDB-lite"/>
    </source>
</evidence>
<reference evidence="2" key="1">
    <citation type="submission" date="2021-03" db="EMBL/GenBank/DDBJ databases">
        <authorList>
            <person name="Bekaert M."/>
        </authorList>
    </citation>
    <scope>NUCLEOTIDE SEQUENCE</scope>
</reference>
<dbReference type="EMBL" id="CAJPWZ010003134">
    <property type="protein sequence ID" value="CAG2252825.1"/>
    <property type="molecule type" value="Genomic_DNA"/>
</dbReference>
<name>A0A8S3V595_MYTED</name>
<evidence type="ECO:0000313" key="2">
    <source>
        <dbReference type="EMBL" id="CAG2252825.1"/>
    </source>
</evidence>
<feature type="region of interest" description="Disordered" evidence="1">
    <location>
        <begin position="354"/>
        <end position="378"/>
    </location>
</feature>
<organism evidence="2 3">
    <name type="scientific">Mytilus edulis</name>
    <name type="common">Blue mussel</name>
    <dbReference type="NCBI Taxonomy" id="6550"/>
    <lineage>
        <taxon>Eukaryota</taxon>
        <taxon>Metazoa</taxon>
        <taxon>Spiralia</taxon>
        <taxon>Lophotrochozoa</taxon>
        <taxon>Mollusca</taxon>
        <taxon>Bivalvia</taxon>
        <taxon>Autobranchia</taxon>
        <taxon>Pteriomorphia</taxon>
        <taxon>Mytilida</taxon>
        <taxon>Mytiloidea</taxon>
        <taxon>Mytilidae</taxon>
        <taxon>Mytilinae</taxon>
        <taxon>Mytilus</taxon>
    </lineage>
</organism>
<accession>A0A8S3V595</accession>
<gene>
    <name evidence="2" type="ORF">MEDL_64435</name>
</gene>
<evidence type="ECO:0000313" key="3">
    <source>
        <dbReference type="Proteomes" id="UP000683360"/>
    </source>
</evidence>
<dbReference type="Proteomes" id="UP000683360">
    <property type="component" value="Unassembled WGS sequence"/>
</dbReference>
<comment type="caution">
    <text evidence="2">The sequence shown here is derived from an EMBL/GenBank/DDBJ whole genome shotgun (WGS) entry which is preliminary data.</text>
</comment>
<protein>
    <submittedName>
        <fullName evidence="2">Uncharacterized protein</fullName>
    </submittedName>
</protein>
<sequence length="398" mass="45585">MLQVQHTKINRERLISKEQLHILYHSDERNLIRDHKKYAGNKLTQICICKYSAKAHIDVRVVDITLANYIIQKCGKHELGIDNWMKQIKDVRNEIFHLSDFQEIKDVKFSRKWTTLEGSLLGIANVIGTECVVETKKNIMQAKQLTLIGDYMLKYEIICRDYWKNKCTEFERAQNQVIEEKQLLYTITCLSSLVDRWKRLSANNEKNTLTGTPDMNIRIKAISIDDLNMYAEIAKQVLGNVHELRSEINKLMSTMLSDAEIDTMEHADVGVNFEVLDRSDNSYAVKISETKEEIGELPDNSVNQQCSTTESDGVSTADNVIKKEEEMGKPPDISITQKCSTNEPDGLLNAETTIETKEEMSTPTDSSNNQDFSTTEPDGNVSMFIFNVHGLYYFETRS</sequence>
<dbReference type="AlphaFoldDB" id="A0A8S3V595"/>
<feature type="compositionally biased region" description="Polar residues" evidence="1">
    <location>
        <begin position="361"/>
        <end position="377"/>
    </location>
</feature>
<keyword evidence="3" id="KW-1185">Reference proteome</keyword>
<proteinExistence type="predicted"/>